<reference evidence="8 9" key="1">
    <citation type="submission" date="2016-11" db="EMBL/GenBank/DDBJ databases">
        <authorList>
            <person name="Jaros S."/>
            <person name="Januszkiewicz K."/>
            <person name="Wedrychowicz H."/>
        </authorList>
    </citation>
    <scope>NUCLEOTIDE SEQUENCE [LARGE SCALE GENOMIC DNA]</scope>
    <source>
        <strain evidence="8 9">DSM 18899</strain>
    </source>
</reference>
<evidence type="ECO:0000256" key="3">
    <source>
        <dbReference type="ARBA" id="ARBA00022475"/>
    </source>
</evidence>
<dbReference type="InterPro" id="IPR050833">
    <property type="entry name" value="Poly_Biosynth_Transport"/>
</dbReference>
<keyword evidence="5 7" id="KW-1133">Transmembrane helix</keyword>
<feature type="transmembrane region" description="Helical" evidence="7">
    <location>
        <begin position="204"/>
        <end position="225"/>
    </location>
</feature>
<keyword evidence="9" id="KW-1185">Reference proteome</keyword>
<keyword evidence="3" id="KW-1003">Cell membrane</keyword>
<evidence type="ECO:0000313" key="9">
    <source>
        <dbReference type="Proteomes" id="UP000186513"/>
    </source>
</evidence>
<accession>A0A1K2HG59</accession>
<dbReference type="RefSeq" id="WP_072428144.1">
    <property type="nucleotide sequence ID" value="NZ_FPKR01000005.1"/>
</dbReference>
<dbReference type="STRING" id="1121279.SAMN02745887_01635"/>
<proteinExistence type="inferred from homology"/>
<feature type="transmembrane region" description="Helical" evidence="7">
    <location>
        <begin position="74"/>
        <end position="96"/>
    </location>
</feature>
<feature type="transmembrane region" description="Helical" evidence="7">
    <location>
        <begin position="140"/>
        <end position="164"/>
    </location>
</feature>
<sequence length="483" mass="52038">MSGIRSAFLIAFASSNAVMAITFVNSMILARLLTPAEIGVFSVAYVITGLLRTLREMGLGSYIVQETELTELRLRSAFGVSLLVSSCGGVLVMALAGPAAQFYREPGLSPVLLLLGLNFFLVPFGATSMSLMRRQLRFKALALIDTSSTLMAAITAVVLASLGFSFMSLAWASLVGTLTSVLGVVLCRPANLPWAPALREWRRIWGFCSYLSVSSLLNFISYSAADLVLGRLMSMSAVAYFNRAFGTAGLFSQVMARAIQQVSLPYFAEQNRRGEDLRPAFVQATTLLGGVALPFFAVLAISADPVIRTLFGQQWLSAIPILQVLCLAAACDSLNYLSNQVFTAKGQVRTQMQIDSWGLLIKFGLVIPAALHSLAAVAWAFVLSSVLMTVLRQRALYTIIAVRWTDLARVLHSALLPTLGAALGPTLLVMLLPASGPAVLELLALGCVATLGWLACLYLGRHPLRAELGKLLGKWRKRDGKQL</sequence>
<feature type="transmembrane region" description="Helical" evidence="7">
    <location>
        <begin position="438"/>
        <end position="460"/>
    </location>
</feature>
<protein>
    <submittedName>
        <fullName evidence="8">Membrane protein involved in the export of O-antigen and teichoic acid</fullName>
    </submittedName>
</protein>
<evidence type="ECO:0000256" key="6">
    <source>
        <dbReference type="ARBA" id="ARBA00023136"/>
    </source>
</evidence>
<feature type="transmembrane region" description="Helical" evidence="7">
    <location>
        <begin position="36"/>
        <end position="54"/>
    </location>
</feature>
<feature type="transmembrane region" description="Helical" evidence="7">
    <location>
        <begin position="357"/>
        <end position="390"/>
    </location>
</feature>
<dbReference type="CDD" id="cd13127">
    <property type="entry name" value="MATE_tuaB_like"/>
    <property type="match status" value="1"/>
</dbReference>
<name>A0A1K2HG59_9NEIS</name>
<evidence type="ECO:0000256" key="2">
    <source>
        <dbReference type="ARBA" id="ARBA00007430"/>
    </source>
</evidence>
<dbReference type="GO" id="GO:0005886">
    <property type="term" value="C:plasma membrane"/>
    <property type="evidence" value="ECO:0007669"/>
    <property type="project" value="UniProtKB-SubCell"/>
</dbReference>
<evidence type="ECO:0000256" key="5">
    <source>
        <dbReference type="ARBA" id="ARBA00022989"/>
    </source>
</evidence>
<dbReference type="AlphaFoldDB" id="A0A1K2HG59"/>
<organism evidence="8 9">
    <name type="scientific">Chitinimonas taiwanensis DSM 18899</name>
    <dbReference type="NCBI Taxonomy" id="1121279"/>
    <lineage>
        <taxon>Bacteria</taxon>
        <taxon>Pseudomonadati</taxon>
        <taxon>Pseudomonadota</taxon>
        <taxon>Betaproteobacteria</taxon>
        <taxon>Neisseriales</taxon>
        <taxon>Chitinibacteraceae</taxon>
        <taxon>Chitinimonas</taxon>
    </lineage>
</organism>
<gene>
    <name evidence="8" type="ORF">SAMN02745887_01635</name>
</gene>
<feature type="transmembrane region" description="Helical" evidence="7">
    <location>
        <begin position="410"/>
        <end position="432"/>
    </location>
</feature>
<evidence type="ECO:0000256" key="1">
    <source>
        <dbReference type="ARBA" id="ARBA00004651"/>
    </source>
</evidence>
<dbReference type="OrthoDB" id="5486360at2"/>
<keyword evidence="4 7" id="KW-0812">Transmembrane</keyword>
<feature type="transmembrane region" description="Helical" evidence="7">
    <location>
        <begin position="108"/>
        <end position="128"/>
    </location>
</feature>
<feature type="transmembrane region" description="Helical" evidence="7">
    <location>
        <begin position="280"/>
        <end position="303"/>
    </location>
</feature>
<dbReference type="Pfam" id="PF13440">
    <property type="entry name" value="Polysacc_synt_3"/>
    <property type="match status" value="1"/>
</dbReference>
<feature type="transmembrane region" description="Helical" evidence="7">
    <location>
        <begin position="170"/>
        <end position="192"/>
    </location>
</feature>
<feature type="transmembrane region" description="Helical" evidence="7">
    <location>
        <begin position="315"/>
        <end position="337"/>
    </location>
</feature>
<dbReference type="Proteomes" id="UP000186513">
    <property type="component" value="Unassembled WGS sequence"/>
</dbReference>
<dbReference type="PANTHER" id="PTHR30250:SF10">
    <property type="entry name" value="LIPOPOLYSACCHARIDE BIOSYNTHESIS PROTEIN WZXC"/>
    <property type="match status" value="1"/>
</dbReference>
<evidence type="ECO:0000313" key="8">
    <source>
        <dbReference type="EMBL" id="SFZ75529.1"/>
    </source>
</evidence>
<evidence type="ECO:0000256" key="4">
    <source>
        <dbReference type="ARBA" id="ARBA00022692"/>
    </source>
</evidence>
<comment type="subcellular location">
    <subcellularLocation>
        <location evidence="1">Cell membrane</location>
        <topology evidence="1">Multi-pass membrane protein</topology>
    </subcellularLocation>
</comment>
<comment type="similarity">
    <text evidence="2">Belongs to the polysaccharide synthase family.</text>
</comment>
<dbReference type="PANTHER" id="PTHR30250">
    <property type="entry name" value="PST FAMILY PREDICTED COLANIC ACID TRANSPORTER"/>
    <property type="match status" value="1"/>
</dbReference>
<dbReference type="EMBL" id="FPKR01000005">
    <property type="protein sequence ID" value="SFZ75529.1"/>
    <property type="molecule type" value="Genomic_DNA"/>
</dbReference>
<evidence type="ECO:0000256" key="7">
    <source>
        <dbReference type="SAM" id="Phobius"/>
    </source>
</evidence>
<keyword evidence="6 7" id="KW-0472">Membrane</keyword>